<evidence type="ECO:0000313" key="5">
    <source>
        <dbReference type="EMBL" id="KZT44662.1"/>
    </source>
</evidence>
<dbReference type="STRING" id="1353952.A0A166JF16"/>
<dbReference type="Gene3D" id="3.40.395.10">
    <property type="entry name" value="Adenoviral Proteinase, Chain A"/>
    <property type="match status" value="1"/>
</dbReference>
<dbReference type="OrthoDB" id="2976051at2759"/>
<dbReference type="EMBL" id="KV424439">
    <property type="protein sequence ID" value="KZT44662.1"/>
    <property type="molecule type" value="Genomic_DNA"/>
</dbReference>
<name>A0A166JF16_9BASI</name>
<dbReference type="AlphaFoldDB" id="A0A166JF16"/>
<sequence>MAIDHWVTPGVDGIHAPGEDHFSYPRWVLPILHNEHWTVTRIDWIDQRLLVFDSLHRGVNTDCLRLVQAIVESIFRFSAPQKPFPGATWKNWSVTPMFVPYQANSYDCGCWVMAQIFANLRGYDCTGLTTQTDIDRWRRYIYDLFVSLPEADIVN</sequence>
<gene>
    <name evidence="5" type="ORF">CALCODRAFT_489200</name>
</gene>
<proteinExistence type="inferred from homology"/>
<feature type="domain" description="Ubiquitin-like protease family profile" evidence="4">
    <location>
        <begin position="1"/>
        <end position="119"/>
    </location>
</feature>
<organism evidence="5 6">
    <name type="scientific">Calocera cornea HHB12733</name>
    <dbReference type="NCBI Taxonomy" id="1353952"/>
    <lineage>
        <taxon>Eukaryota</taxon>
        <taxon>Fungi</taxon>
        <taxon>Dikarya</taxon>
        <taxon>Basidiomycota</taxon>
        <taxon>Agaricomycotina</taxon>
        <taxon>Dacrymycetes</taxon>
        <taxon>Dacrymycetales</taxon>
        <taxon>Dacrymycetaceae</taxon>
        <taxon>Calocera</taxon>
    </lineage>
</organism>
<dbReference type="Pfam" id="PF02902">
    <property type="entry name" value="Peptidase_C48"/>
    <property type="match status" value="1"/>
</dbReference>
<dbReference type="PROSITE" id="PS50600">
    <property type="entry name" value="ULP_PROTEASE"/>
    <property type="match status" value="1"/>
</dbReference>
<evidence type="ECO:0000313" key="6">
    <source>
        <dbReference type="Proteomes" id="UP000076842"/>
    </source>
</evidence>
<dbReference type="InParanoid" id="A0A166JF16"/>
<comment type="similarity">
    <text evidence="1">Belongs to the peptidase C48 family.</text>
</comment>
<dbReference type="GO" id="GO:0006508">
    <property type="term" value="P:proteolysis"/>
    <property type="evidence" value="ECO:0007669"/>
    <property type="project" value="UniProtKB-KW"/>
</dbReference>
<keyword evidence="2" id="KW-0645">Protease</keyword>
<reference evidence="5 6" key="1">
    <citation type="journal article" date="2016" name="Mol. Biol. Evol.">
        <title>Comparative Genomics of Early-Diverging Mushroom-Forming Fungi Provides Insights into the Origins of Lignocellulose Decay Capabilities.</title>
        <authorList>
            <person name="Nagy L.G."/>
            <person name="Riley R."/>
            <person name="Tritt A."/>
            <person name="Adam C."/>
            <person name="Daum C."/>
            <person name="Floudas D."/>
            <person name="Sun H."/>
            <person name="Yadav J.S."/>
            <person name="Pangilinan J."/>
            <person name="Larsson K.H."/>
            <person name="Matsuura K."/>
            <person name="Barry K."/>
            <person name="Labutti K."/>
            <person name="Kuo R."/>
            <person name="Ohm R.A."/>
            <person name="Bhattacharya S.S."/>
            <person name="Shirouzu T."/>
            <person name="Yoshinaga Y."/>
            <person name="Martin F.M."/>
            <person name="Grigoriev I.V."/>
            <person name="Hibbett D.S."/>
        </authorList>
    </citation>
    <scope>NUCLEOTIDE SEQUENCE [LARGE SCALE GENOMIC DNA]</scope>
    <source>
        <strain evidence="5 6">HHB12733</strain>
    </source>
</reference>
<protein>
    <submittedName>
        <fullName evidence="5">Cysteine proteinase</fullName>
    </submittedName>
</protein>
<dbReference type="InterPro" id="IPR038765">
    <property type="entry name" value="Papain-like_cys_pep_sf"/>
</dbReference>
<dbReference type="GO" id="GO:0008234">
    <property type="term" value="F:cysteine-type peptidase activity"/>
    <property type="evidence" value="ECO:0007669"/>
    <property type="project" value="InterPro"/>
</dbReference>
<keyword evidence="3" id="KW-0378">Hydrolase</keyword>
<evidence type="ECO:0000256" key="3">
    <source>
        <dbReference type="ARBA" id="ARBA00022801"/>
    </source>
</evidence>
<dbReference type="Proteomes" id="UP000076842">
    <property type="component" value="Unassembled WGS sequence"/>
</dbReference>
<evidence type="ECO:0000256" key="1">
    <source>
        <dbReference type="ARBA" id="ARBA00005234"/>
    </source>
</evidence>
<evidence type="ECO:0000256" key="2">
    <source>
        <dbReference type="ARBA" id="ARBA00022670"/>
    </source>
</evidence>
<dbReference type="InterPro" id="IPR003653">
    <property type="entry name" value="Peptidase_C48_C"/>
</dbReference>
<accession>A0A166JF16</accession>
<dbReference type="GO" id="GO:0019783">
    <property type="term" value="F:ubiquitin-like protein peptidase activity"/>
    <property type="evidence" value="ECO:0007669"/>
    <property type="project" value="UniProtKB-ARBA"/>
</dbReference>
<evidence type="ECO:0000259" key="4">
    <source>
        <dbReference type="PROSITE" id="PS50600"/>
    </source>
</evidence>
<keyword evidence="6" id="KW-1185">Reference proteome</keyword>
<dbReference type="SUPFAM" id="SSF54001">
    <property type="entry name" value="Cysteine proteinases"/>
    <property type="match status" value="1"/>
</dbReference>